<name>A0A851HGI9_9MOLU</name>
<keyword evidence="2" id="KW-0472">Membrane</keyword>
<dbReference type="RefSeq" id="WP_178734148.1">
    <property type="nucleotide sequence ID" value="NZ_JABUOH010000041.1"/>
</dbReference>
<evidence type="ECO:0000313" key="3">
    <source>
        <dbReference type="EMBL" id="NWN45750.1"/>
    </source>
</evidence>
<organism evidence="3 4">
    <name type="scientific">Candidatus Phytoplasma pruni</name>
    <dbReference type="NCBI Taxonomy" id="479893"/>
    <lineage>
        <taxon>Bacteria</taxon>
        <taxon>Bacillati</taxon>
        <taxon>Mycoplasmatota</taxon>
        <taxon>Mollicutes</taxon>
        <taxon>Acholeplasmatales</taxon>
        <taxon>Acholeplasmataceae</taxon>
        <taxon>Candidatus Phytoplasma</taxon>
        <taxon>16SrIII (X-disease group)</taxon>
    </lineage>
</organism>
<feature type="transmembrane region" description="Helical" evidence="2">
    <location>
        <begin position="16"/>
        <end position="39"/>
    </location>
</feature>
<dbReference type="Proteomes" id="UP000568109">
    <property type="component" value="Unassembled WGS sequence"/>
</dbReference>
<accession>A0A851HGI9</accession>
<feature type="region of interest" description="Disordered" evidence="1">
    <location>
        <begin position="225"/>
        <end position="246"/>
    </location>
</feature>
<keyword evidence="2" id="KW-1133">Transmembrane helix</keyword>
<keyword evidence="2" id="KW-0812">Transmembrane</keyword>
<evidence type="ECO:0000313" key="4">
    <source>
        <dbReference type="Proteomes" id="UP000568109"/>
    </source>
</evidence>
<gene>
    <name evidence="3" type="ORF">HR065_01455</name>
</gene>
<comment type="caution">
    <text evidence="3">The sequence shown here is derived from an EMBL/GenBank/DDBJ whole genome shotgun (WGS) entry which is preliminary data.</text>
</comment>
<evidence type="ECO:0000256" key="2">
    <source>
        <dbReference type="SAM" id="Phobius"/>
    </source>
</evidence>
<protein>
    <submittedName>
        <fullName evidence="3">Uncharacterized protein</fullName>
    </submittedName>
</protein>
<evidence type="ECO:0000256" key="1">
    <source>
        <dbReference type="SAM" id="MobiDB-lite"/>
    </source>
</evidence>
<keyword evidence="4" id="KW-1185">Reference proteome</keyword>
<reference evidence="3 4" key="1">
    <citation type="submission" date="2020-06" db="EMBL/GenBank/DDBJ databases">
        <title>Draft genome sequence of Candidatus Phytoplasma pruni (X-disease group, subgroup 16SrIII-B) strain ChTDIII from Argentina.</title>
        <authorList>
            <person name="Fernandez F.D."/>
            <person name="Zuebert C."/>
            <person name="Huettel B."/>
            <person name="Kube M."/>
            <person name="Conci L.R."/>
        </authorList>
    </citation>
    <scope>NUCLEOTIDE SEQUENCE [LARGE SCALE GENOMIC DNA]</scope>
    <source>
        <strain evidence="3 4">ChTDIII</strain>
    </source>
</reference>
<proteinExistence type="predicted"/>
<dbReference type="AlphaFoldDB" id="A0A851HGI9"/>
<dbReference type="EMBL" id="JABUOH010000041">
    <property type="protein sequence ID" value="NWN45750.1"/>
    <property type="molecule type" value="Genomic_DNA"/>
</dbReference>
<sequence>MSHKNKKPLAPNAKRMVFMTTLIITILSTTFIIGFNLLAKYCVPVRETLTVPTPQIPNLPTQSEMEQFLKIESIPNNETFTANTIEKREYLTKTHKTYLETKTTILTNNGTITKKYRVYFDPRVRAEATIKAAVESSITQQIANPTTNTHAQANYLNTNFTWENNDDKLFSNPNPNTPSKTLILTATYQLDYERLKKDPLYTTALNQGISNLTSSLTFSVKSTTPDETIIDAPPRRPHPNPYYLPS</sequence>